<protein>
    <submittedName>
        <fullName evidence="2">Transposase family protein</fullName>
    </submittedName>
</protein>
<dbReference type="SUPFAM" id="SSF53098">
    <property type="entry name" value="Ribonuclease H-like"/>
    <property type="match status" value="1"/>
</dbReference>
<dbReference type="EMBL" id="CP073355">
    <property type="protein sequence ID" value="URA10913.1"/>
    <property type="molecule type" value="Genomic_DNA"/>
</dbReference>
<dbReference type="Pfam" id="PF00665">
    <property type="entry name" value="rve"/>
    <property type="match status" value="1"/>
</dbReference>
<dbReference type="RefSeq" id="WP_271436045.1">
    <property type="nucleotide sequence ID" value="NZ_CP073355.1"/>
</dbReference>
<dbReference type="AlphaFoldDB" id="A0AAX3BFJ2"/>
<evidence type="ECO:0000313" key="2">
    <source>
        <dbReference type="EMBL" id="URA10913.1"/>
    </source>
</evidence>
<reference evidence="2" key="2">
    <citation type="submission" date="2022-06" db="EMBL/GenBank/DDBJ databases">
        <title>Thermospira aquatica gen. nov., sp. nov.</title>
        <authorList>
            <person name="Ben Ali Gam Z."/>
            <person name="Labat M."/>
        </authorList>
    </citation>
    <scope>NUCLEOTIDE SEQUENCE</scope>
    <source>
        <strain evidence="2">F1F22</strain>
    </source>
</reference>
<dbReference type="KEGG" id="taqu:KDW03_03680"/>
<reference evidence="2" key="1">
    <citation type="submission" date="2021-04" db="EMBL/GenBank/DDBJ databases">
        <authorList>
            <person name="Postec A."/>
        </authorList>
    </citation>
    <scope>NUCLEOTIDE SEQUENCE</scope>
    <source>
        <strain evidence="2">F1F22</strain>
    </source>
</reference>
<dbReference type="InterPro" id="IPR036397">
    <property type="entry name" value="RNaseH_sf"/>
</dbReference>
<dbReference type="Proteomes" id="UP001056539">
    <property type="component" value="Chromosome"/>
</dbReference>
<feature type="domain" description="Integrase catalytic" evidence="1">
    <location>
        <begin position="181"/>
        <end position="271"/>
    </location>
</feature>
<proteinExistence type="predicted"/>
<dbReference type="GO" id="GO:0003676">
    <property type="term" value="F:nucleic acid binding"/>
    <property type="evidence" value="ECO:0007669"/>
    <property type="project" value="InterPro"/>
</dbReference>
<evidence type="ECO:0000313" key="3">
    <source>
        <dbReference type="Proteomes" id="UP001056539"/>
    </source>
</evidence>
<organism evidence="2 3">
    <name type="scientific">Thermospira aquatica</name>
    <dbReference type="NCBI Taxonomy" id="2828656"/>
    <lineage>
        <taxon>Bacteria</taxon>
        <taxon>Pseudomonadati</taxon>
        <taxon>Spirochaetota</taxon>
        <taxon>Spirochaetia</taxon>
        <taxon>Brevinematales</taxon>
        <taxon>Thermospiraceae</taxon>
        <taxon>Thermospira</taxon>
    </lineage>
</organism>
<keyword evidence="3" id="KW-1185">Reference proteome</keyword>
<sequence>MFERRPIYRETAKQYQKASKKEKMEILDYFVRITGLKNRNYAARLLRQHGKTIYVGKKNYLKADIAKKGKRPGRKKKFGEEELKLLKKVWEIENYMCGKRLKPILNEVLDNLLANGHLHGSPQAIENLRHISASSIDRLLKHERKKLEIKGRKGTKPGTLLKQQIAIRTWAEWDENCPGFMEIDLVAHEGGNSRGDFAQTLNMVDVWSGWTELVAIKNKASKWVREAIEKVQRRLPFDLRGIDSDTGAEFINHPLRDWCEKHQIKFTRGRSSRSNDNCYVEQKNYSIVRQNVGYFRYDTEEEVYYLNRLYAYLRLYANFFQPVMKMTEKKRIGSKVQKKHDDIKTPYQRLLESSYVSEAQKERLTRLYKALDLFHKINKAWLKRETFSAFKKECKKQKFGGNCMEFLSTFFYEAMIRISSTFLFDATG</sequence>
<dbReference type="Gene3D" id="3.30.420.10">
    <property type="entry name" value="Ribonuclease H-like superfamily/Ribonuclease H"/>
    <property type="match status" value="1"/>
</dbReference>
<evidence type="ECO:0000259" key="1">
    <source>
        <dbReference type="Pfam" id="PF00665"/>
    </source>
</evidence>
<name>A0AAX3BFJ2_9SPIR</name>
<gene>
    <name evidence="2" type="ORF">KDW03_03680</name>
</gene>
<dbReference type="GO" id="GO:0015074">
    <property type="term" value="P:DNA integration"/>
    <property type="evidence" value="ECO:0007669"/>
    <property type="project" value="InterPro"/>
</dbReference>
<dbReference type="InterPro" id="IPR012337">
    <property type="entry name" value="RNaseH-like_sf"/>
</dbReference>
<dbReference type="InterPro" id="IPR001584">
    <property type="entry name" value="Integrase_cat-core"/>
</dbReference>
<accession>A0AAX3BFJ2</accession>